<accession>W0DTG9</accession>
<dbReference type="PANTHER" id="PTHR36985:SF1">
    <property type="entry name" value="TRANSLOCATION AND ASSEMBLY MODULE SUBUNIT TAMB"/>
    <property type="match status" value="1"/>
</dbReference>
<evidence type="ECO:0000256" key="3">
    <source>
        <dbReference type="ARBA" id="ARBA00022989"/>
    </source>
</evidence>
<dbReference type="STRING" id="713585.THITH_15215"/>
<keyword evidence="7" id="KW-1185">Reference proteome</keyword>
<evidence type="ECO:0000256" key="4">
    <source>
        <dbReference type="ARBA" id="ARBA00023136"/>
    </source>
</evidence>
<evidence type="ECO:0000256" key="2">
    <source>
        <dbReference type="ARBA" id="ARBA00022692"/>
    </source>
</evidence>
<keyword evidence="4" id="KW-0472">Membrane</keyword>
<proteinExistence type="predicted"/>
<dbReference type="EMBL" id="CP007029">
    <property type="protein sequence ID" value="AHF00279.1"/>
    <property type="molecule type" value="Genomic_DNA"/>
</dbReference>
<name>W0DTG9_9GAMM</name>
<dbReference type="GO" id="GO:0097347">
    <property type="term" value="C:TAM protein secretion complex"/>
    <property type="evidence" value="ECO:0007669"/>
    <property type="project" value="TreeGrafter"/>
</dbReference>
<gene>
    <name evidence="6" type="ORF">THITH_15215</name>
</gene>
<dbReference type="Proteomes" id="UP000005289">
    <property type="component" value="Chromosome"/>
</dbReference>
<dbReference type="Pfam" id="PF04357">
    <property type="entry name" value="TamB"/>
    <property type="match status" value="1"/>
</dbReference>
<reference evidence="6 7" key="1">
    <citation type="submission" date="2013-12" db="EMBL/GenBank/DDBJ databases">
        <authorList>
            <consortium name="DOE Joint Genome Institute"/>
            <person name="Muyzer G."/>
            <person name="Huntemann M."/>
            <person name="Han J."/>
            <person name="Chen A."/>
            <person name="Kyrpides N."/>
            <person name="Mavromatis K."/>
            <person name="Markowitz V."/>
            <person name="Palaniappan K."/>
            <person name="Ivanova N."/>
            <person name="Schaumberg A."/>
            <person name="Pati A."/>
            <person name="Liolios K."/>
            <person name="Nordberg H.P."/>
            <person name="Cantor M.N."/>
            <person name="Hua S.X."/>
            <person name="Woyke T."/>
        </authorList>
    </citation>
    <scope>NUCLEOTIDE SEQUENCE [LARGE SCALE GENOMIC DNA]</scope>
    <source>
        <strain evidence="6 7">ARh 1</strain>
    </source>
</reference>
<protein>
    <recommendedName>
        <fullName evidence="5">Translocation and assembly module TamB C-terminal domain-containing protein</fullName>
    </recommendedName>
</protein>
<dbReference type="RefSeq" id="WP_006747042.1">
    <property type="nucleotide sequence ID" value="NZ_CP007029.1"/>
</dbReference>
<feature type="domain" description="Translocation and assembly module TamB C-terminal" evidence="5">
    <location>
        <begin position="1041"/>
        <end position="1372"/>
    </location>
</feature>
<comment type="subcellular location">
    <subcellularLocation>
        <location evidence="1">Membrane</location>
        <topology evidence="1">Single-pass membrane protein</topology>
    </subcellularLocation>
</comment>
<evidence type="ECO:0000313" key="6">
    <source>
        <dbReference type="EMBL" id="AHF00279.1"/>
    </source>
</evidence>
<evidence type="ECO:0000259" key="5">
    <source>
        <dbReference type="Pfam" id="PF04357"/>
    </source>
</evidence>
<keyword evidence="2" id="KW-0812">Transmembrane</keyword>
<dbReference type="GO" id="GO:0009306">
    <property type="term" value="P:protein secretion"/>
    <property type="evidence" value="ECO:0007669"/>
    <property type="project" value="InterPro"/>
</dbReference>
<organism evidence="6 7">
    <name type="scientific">Thioalkalivibrio paradoxus ARh 1</name>
    <dbReference type="NCBI Taxonomy" id="713585"/>
    <lineage>
        <taxon>Bacteria</taxon>
        <taxon>Pseudomonadati</taxon>
        <taxon>Pseudomonadota</taxon>
        <taxon>Gammaproteobacteria</taxon>
        <taxon>Chromatiales</taxon>
        <taxon>Ectothiorhodospiraceae</taxon>
        <taxon>Thioalkalivibrio</taxon>
    </lineage>
</organism>
<dbReference type="KEGG" id="tti:THITH_15215"/>
<dbReference type="InterPro" id="IPR007452">
    <property type="entry name" value="TamB_C"/>
</dbReference>
<evidence type="ECO:0000256" key="1">
    <source>
        <dbReference type="ARBA" id="ARBA00004167"/>
    </source>
</evidence>
<keyword evidence="3" id="KW-1133">Transmembrane helix</keyword>
<dbReference type="HOGENOM" id="CLU_002338_2_1_6"/>
<evidence type="ECO:0000313" key="7">
    <source>
        <dbReference type="Proteomes" id="UP000005289"/>
    </source>
</evidence>
<sequence length="1373" mass="147061">MRALRLLFGLLGWVLILVLLAIAGAVALIATEDGTRWLFAQAERHAPVEFQAGRVDGTLFRGLTLHDLSVDAAGTRVELSSGLIELDALALLRLTVHVRDLDLAGLVVDLPEADPEPPEPTATPELPETVDLPVRVQVDRFRLADLDLRRLGETLLAIDHLALRLQADADGLQLADVELALPGTEVWLDAGLQPAGAWPLSLEGRWRVDLPEAVAQGLQAERAEGRLVAAGDLRERLQLHHNLQAGAAMETDLVVQDLLGTPRFDLQNRWDPFHYRLDAETAQVDAGELRLHGDLDAWDARLATAVQWGALPVATLNTAIAGSLRHVEIMELAVRSVAGELEAQGRLDFAETLAWTLDAGLHHVAGDALGLEMDAAVESLQLAATGRLPRDADADLEGLLQALSATIEIRELLAQVDGQPLAGSGRVAVAQGQARIDDLLLQLGPEGSVRVDGDATLGAEIPFRLALAADALDLGFLMPERELALPRLRLRADGRLEPETGALEATAMLEDLVAHIDGQALSASADVALSETRARIRTFDLALPADGRLNLRGQIGFGAGIDWDLQLAGQGIDPGVLVPDLPGRLKLDLDSRGALAPDGVLEATLELRELSGELRSQPVQGVASTGIADSLVRVDALDLQVGANRLSASGELGDVLALELALHAPELDRVLPALGGRIELDAKVSGTPDSPRIAARGEGHALRYDELQLERLDLQLDAGLDPEAPAELALRLADLRAGGQHIGELRLDADGKASAHRLELAVEAGDLGRLRLQAAGGYDLEQALWNGRLERLDLEQAQAGRWALRQPVPVTAGPAQANLGELCLGRDDANLCLSGDWAAAAGGQGQVTLQDLDLAWLEPVLPPQTAIEGRLNARLEAAVDAAEVLRGELSVTPTDGQIRLTLPDGSEQVIPYRDLRLSARIDDQDLRADLGLSFLDEGTAHAAVQMRPEDDSYRIDGGIHAALDSLEWIGAFSPEIQNVRGQLHADLELGGRLDAPLVQGSLRIGDAGVQIPEAGLDLELPRLVAEVVSAEEMHLSGELRSGGESLQLEGHLGFAERQPEAELRIHGERFLAVNRPDIRARISPDLTLRLRPERLTVRGEVLVPTARILPPDLPPGSVGVSRDEVVVGAEADPANGLPMDIRVRVVLGDDVRFDGFGLVARFTGDLDVVDVPERPLQLFGDVNIPEGSYEAYGQDLVLEHGLVIFQGPVESPALDLRAVRRVPAYDVVVGLEIGGVPDELSSRVFSEPPMDDTEAMAFLLTGRPLSGATQSDGNLIAGAAAAWGLEQGDLITQRLGHELGLDEVELDTDAGLDQSALTIGKYLSPRLLLRYSMGLFDDSYKVMLRYELTRSLSVETTSSALGQGVDLIYRIER</sequence>
<dbReference type="GO" id="GO:0005886">
    <property type="term" value="C:plasma membrane"/>
    <property type="evidence" value="ECO:0007669"/>
    <property type="project" value="InterPro"/>
</dbReference>
<dbReference type="PANTHER" id="PTHR36985">
    <property type="entry name" value="TRANSLOCATION AND ASSEMBLY MODULE SUBUNIT TAMB"/>
    <property type="match status" value="1"/>
</dbReference>